<protein>
    <submittedName>
        <fullName evidence="1">Uncharacterized protein</fullName>
    </submittedName>
</protein>
<dbReference type="EMBL" id="SMSJ01000015">
    <property type="protein sequence ID" value="TDH61999.1"/>
    <property type="molecule type" value="Genomic_DNA"/>
</dbReference>
<gene>
    <name evidence="1" type="ORF">E2C06_13590</name>
</gene>
<comment type="caution">
    <text evidence="1">The sequence shown here is derived from an EMBL/GenBank/DDBJ whole genome shotgun (WGS) entry which is preliminary data.</text>
</comment>
<proteinExistence type="predicted"/>
<organism evidence="1 2">
    <name type="scientific">Dankookia rubra</name>
    <dbReference type="NCBI Taxonomy" id="1442381"/>
    <lineage>
        <taxon>Bacteria</taxon>
        <taxon>Pseudomonadati</taxon>
        <taxon>Pseudomonadota</taxon>
        <taxon>Alphaproteobacteria</taxon>
        <taxon>Acetobacterales</taxon>
        <taxon>Roseomonadaceae</taxon>
        <taxon>Dankookia</taxon>
    </lineage>
</organism>
<accession>A0A4R5QGW7</accession>
<evidence type="ECO:0000313" key="2">
    <source>
        <dbReference type="Proteomes" id="UP000295096"/>
    </source>
</evidence>
<reference evidence="1 2" key="1">
    <citation type="journal article" date="2016" name="J. Microbiol.">
        <title>Dankookia rubra gen. nov., sp. nov., an alphaproteobacterium isolated from sediment of a shallow stream.</title>
        <authorList>
            <person name="Kim W.H."/>
            <person name="Kim D.H."/>
            <person name="Kang K."/>
            <person name="Ahn T.Y."/>
        </authorList>
    </citation>
    <scope>NUCLEOTIDE SEQUENCE [LARGE SCALE GENOMIC DNA]</scope>
    <source>
        <strain evidence="1 2">JCM30602</strain>
    </source>
</reference>
<dbReference type="Proteomes" id="UP000295096">
    <property type="component" value="Unassembled WGS sequence"/>
</dbReference>
<name>A0A4R5QGW7_9PROT</name>
<sequence>MRGLGAIPHGGLLDRIAARHLPSPRVCQEQAGRPGALLAQRRQGAFPAAANVDLHPAWAMLRWCECHSLIAPAEGPGG</sequence>
<evidence type="ECO:0000313" key="1">
    <source>
        <dbReference type="EMBL" id="TDH61999.1"/>
    </source>
</evidence>
<keyword evidence="2" id="KW-1185">Reference proteome</keyword>
<dbReference type="RefSeq" id="WP_133289151.1">
    <property type="nucleotide sequence ID" value="NZ_SMSJ01000015.1"/>
</dbReference>
<dbReference type="AlphaFoldDB" id="A0A4R5QGW7"/>